<comment type="caution">
    <text evidence="2">The sequence shown here is derived from an EMBL/GenBank/DDBJ whole genome shotgun (WGS) entry which is preliminary data.</text>
</comment>
<feature type="compositionally biased region" description="Basic and acidic residues" evidence="1">
    <location>
        <begin position="486"/>
        <end position="497"/>
    </location>
</feature>
<feature type="compositionally biased region" description="Basic and acidic residues" evidence="1">
    <location>
        <begin position="768"/>
        <end position="781"/>
    </location>
</feature>
<protein>
    <recommendedName>
        <fullName evidence="4">Monodehydroascorbate reductase</fullName>
    </recommendedName>
</protein>
<feature type="compositionally biased region" description="Acidic residues" evidence="1">
    <location>
        <begin position="429"/>
        <end position="441"/>
    </location>
</feature>
<name>A0ABQ5G8D1_9ASTR</name>
<proteinExistence type="predicted"/>
<feature type="compositionally biased region" description="Acidic residues" evidence="1">
    <location>
        <begin position="367"/>
        <end position="386"/>
    </location>
</feature>
<feature type="region of interest" description="Disordered" evidence="1">
    <location>
        <begin position="262"/>
        <end position="302"/>
    </location>
</feature>
<feature type="compositionally biased region" description="Acidic residues" evidence="1">
    <location>
        <begin position="454"/>
        <end position="485"/>
    </location>
</feature>
<dbReference type="Proteomes" id="UP001151760">
    <property type="component" value="Unassembled WGS sequence"/>
</dbReference>
<feature type="compositionally biased region" description="Acidic residues" evidence="1">
    <location>
        <begin position="399"/>
        <end position="415"/>
    </location>
</feature>
<feature type="compositionally biased region" description="Basic residues" evidence="1">
    <location>
        <begin position="288"/>
        <end position="298"/>
    </location>
</feature>
<sequence>MEISKADQIVLDDVVLTPFYKAFQVSADVPEIYMQEFWASAYIHNRSVRFKMNNKKHILNLDQFRDILQICPKVGNKKFEEPPLEKEILAFLASLGHSGEIRKITDVNVNKLHQPWRSFAAIINKCLSGKTSYDSLRLSQAQILWGMYNNKKVDYAYLLWEDFIYQIENKNTKKGNAMYYPRFTKLIVNFVMAKDPSIPRRNKVNWHYARDDPMFTTINVISRNEDTQLYGTILPAELTNEDIRNSESYKEYYAIASGKIPPKTKASKKKADSDATTKQKPPTVPKEKKGKKTGKGKQKAKELETISEAILTEAEQLKIITKRSRKETHSSHASGSGADEGTGVSPGVPDAPDYDSDDDISWKSSEDDQDEDKNEDDENVQDDDDDAKSGDDELKSQDDQDDDDEAQTESEDDGDDFIHPKLTTHDDETTHEEETDEDDTFDPIVHTPSHVSSSDDEDSDNEVEGVDVEGEKSDEDATYVEDQGNEADRDTNANLEGRDDVKADVVLPQVQATQEIEDTHVTLTPVNPDGRQQSSSVSSGFVSNMLNPNQDTGVDAIFGHKAEATSLIDIPVTAIAEPSFFAPTNRPPTPTPLFIQLQQPPILTPATTPSSSLQNLLDFGSLFGFDNRLKALEDKFSEFKQTNQYAEALSSIPSIVGQYLANKMKEAVDVAVQLKSDRIREEAQAENQQFLDSIDEGMKKVIKEQVKSEVLKITPKLRKLEMKKILIDKMEANKSINRSDIQRPRDRADDDQEPSVGTDRGFKRRRSGKEPKSTSALREKTTTTAGKTTKGVYDEQMEEQVHPLPDWFQQPKRLPSPDHAWNRPAVHESVQPWLSNLARRQGTRESFDELTDITFDFSAFVMNRLNVTTLTPKLLAATTNSLSVKSHIRARSEDNSMHLRPQGNQLVTDDDILYKFKEGDFHRLRIQDIEDMLLLLVQGKLTNLNVEERLAFNVSLRMFTRSVVIQRRVEDLQLGVESYQKKLNLTKPDTYRSNLRRRDAYTPYSDPRGFFYENKDKKNRLMRIDELHKFSDGTLDDVRTALNDRLKGIRMEYLPQTFWSQRDKANARAMIQAIDKRLKTRRIMRSLERFVGGRPYGGDLRLLQRTI</sequence>
<keyword evidence="3" id="KW-1185">Reference proteome</keyword>
<feature type="compositionally biased region" description="Basic and acidic residues" evidence="1">
    <location>
        <begin position="416"/>
        <end position="428"/>
    </location>
</feature>
<feature type="region of interest" description="Disordered" evidence="1">
    <location>
        <begin position="736"/>
        <end position="787"/>
    </location>
</feature>
<reference evidence="2" key="1">
    <citation type="journal article" date="2022" name="Int. J. Mol. Sci.">
        <title>Draft Genome of Tanacetum Coccineum: Genomic Comparison of Closely Related Tanacetum-Family Plants.</title>
        <authorList>
            <person name="Yamashiro T."/>
            <person name="Shiraishi A."/>
            <person name="Nakayama K."/>
            <person name="Satake H."/>
        </authorList>
    </citation>
    <scope>NUCLEOTIDE SEQUENCE</scope>
</reference>
<organism evidence="2 3">
    <name type="scientific">Tanacetum coccineum</name>
    <dbReference type="NCBI Taxonomy" id="301880"/>
    <lineage>
        <taxon>Eukaryota</taxon>
        <taxon>Viridiplantae</taxon>
        <taxon>Streptophyta</taxon>
        <taxon>Embryophyta</taxon>
        <taxon>Tracheophyta</taxon>
        <taxon>Spermatophyta</taxon>
        <taxon>Magnoliopsida</taxon>
        <taxon>eudicotyledons</taxon>
        <taxon>Gunneridae</taxon>
        <taxon>Pentapetalae</taxon>
        <taxon>asterids</taxon>
        <taxon>campanulids</taxon>
        <taxon>Asterales</taxon>
        <taxon>Asteraceae</taxon>
        <taxon>Asteroideae</taxon>
        <taxon>Anthemideae</taxon>
        <taxon>Anthemidinae</taxon>
        <taxon>Tanacetum</taxon>
    </lineage>
</organism>
<evidence type="ECO:0000313" key="3">
    <source>
        <dbReference type="Proteomes" id="UP001151760"/>
    </source>
</evidence>
<evidence type="ECO:0000256" key="1">
    <source>
        <dbReference type="SAM" id="MobiDB-lite"/>
    </source>
</evidence>
<dbReference type="EMBL" id="BQNB010018210">
    <property type="protein sequence ID" value="GJT71938.1"/>
    <property type="molecule type" value="Genomic_DNA"/>
</dbReference>
<reference evidence="2" key="2">
    <citation type="submission" date="2022-01" db="EMBL/GenBank/DDBJ databases">
        <authorList>
            <person name="Yamashiro T."/>
            <person name="Shiraishi A."/>
            <person name="Satake H."/>
            <person name="Nakayama K."/>
        </authorList>
    </citation>
    <scope>NUCLEOTIDE SEQUENCE</scope>
</reference>
<gene>
    <name evidence="2" type="ORF">Tco_1031224</name>
</gene>
<feature type="region of interest" description="Disordered" evidence="1">
    <location>
        <begin position="321"/>
        <end position="497"/>
    </location>
</feature>
<feature type="compositionally biased region" description="Basic and acidic residues" evidence="1">
    <location>
        <begin position="387"/>
        <end position="398"/>
    </location>
</feature>
<accession>A0ABQ5G8D1</accession>
<evidence type="ECO:0008006" key="4">
    <source>
        <dbReference type="Google" id="ProtNLM"/>
    </source>
</evidence>
<evidence type="ECO:0000313" key="2">
    <source>
        <dbReference type="EMBL" id="GJT71938.1"/>
    </source>
</evidence>